<evidence type="ECO:0000256" key="1">
    <source>
        <dbReference type="SAM" id="MobiDB-lite"/>
    </source>
</evidence>
<gene>
    <name evidence="2" type="ORF">MI149_19135</name>
</gene>
<proteinExistence type="predicted"/>
<sequence length="294" mass="28105">MSELVEASAGKRACRALVAVLASGALWSAAVNSSGQASATCASVFGLGNSADCRSGFGSIATAVGSGATAFADGLFSTAIALGTNAVSYTDPNGLLQTAIAMGPSADAEAYGVLALAIQAGTNGAARAENGIANVAVNLSPSTSFTLAKGSLNLAMNLFGRQAAGGSNITSALGTGNVALNLGGENDVAAGEYAPDVPARGSFAFSLFGTGNTVAAVPGPFALAGSVGQSGATVTKSGPGFNINGIRAFGAAGGSSGATAAGVVPAVRGTGHAKPPRAVKTSAHAAPARGRSGR</sequence>
<protein>
    <recommendedName>
        <fullName evidence="4">PPE family protein</fullName>
    </recommendedName>
</protein>
<evidence type="ECO:0000313" key="3">
    <source>
        <dbReference type="Proteomes" id="UP001055337"/>
    </source>
</evidence>
<evidence type="ECO:0008006" key="4">
    <source>
        <dbReference type="Google" id="ProtNLM"/>
    </source>
</evidence>
<feature type="region of interest" description="Disordered" evidence="1">
    <location>
        <begin position="270"/>
        <end position="294"/>
    </location>
</feature>
<dbReference type="RefSeq" id="WP_240176704.1">
    <property type="nucleotide sequence ID" value="NZ_CP092362.2"/>
</dbReference>
<dbReference type="EMBL" id="CP092362">
    <property type="protein sequence ID" value="ULN39823.1"/>
    <property type="molecule type" value="Genomic_DNA"/>
</dbReference>
<keyword evidence="3" id="KW-1185">Reference proteome</keyword>
<organism evidence="2 3">
    <name type="scientific">Mycolicibacterium crocinum</name>
    <dbReference type="NCBI Taxonomy" id="388459"/>
    <lineage>
        <taxon>Bacteria</taxon>
        <taxon>Bacillati</taxon>
        <taxon>Actinomycetota</taxon>
        <taxon>Actinomycetes</taxon>
        <taxon>Mycobacteriales</taxon>
        <taxon>Mycobacteriaceae</taxon>
        <taxon>Mycolicibacterium</taxon>
    </lineage>
</organism>
<evidence type="ECO:0000313" key="2">
    <source>
        <dbReference type="EMBL" id="ULN39823.1"/>
    </source>
</evidence>
<name>A0ABY3TEK5_9MYCO</name>
<accession>A0ABY3TEK5</accession>
<dbReference type="Proteomes" id="UP001055337">
    <property type="component" value="Chromosome"/>
</dbReference>
<reference evidence="2" key="1">
    <citation type="submission" date="2022-08" db="EMBL/GenBank/DDBJ databases">
        <title>Whole genome sequencing of non-tuberculosis mycobacteria type-strains.</title>
        <authorList>
            <person name="Igarashi Y."/>
            <person name="Osugi A."/>
            <person name="Mitarai S."/>
        </authorList>
    </citation>
    <scope>NUCLEOTIDE SEQUENCE</scope>
    <source>
        <strain evidence="2">JCM 16369</strain>
    </source>
</reference>